<accession>A0ACC2EED3</accession>
<sequence>MTTHVPPYGHHERYSPSNFHHSTLKCTVCALCARSSQIFKICSFDLLR</sequence>
<proteinExistence type="predicted"/>
<evidence type="ECO:0000313" key="1">
    <source>
        <dbReference type="EMBL" id="KAJ7564843.1"/>
    </source>
</evidence>
<comment type="caution">
    <text evidence="1">The sequence shown here is derived from an EMBL/GenBank/DDBJ whole genome shotgun (WGS) entry which is preliminary data.</text>
</comment>
<gene>
    <name evidence="1" type="ORF">O6H91_02G036100</name>
</gene>
<protein>
    <submittedName>
        <fullName evidence="1">Uncharacterized protein</fullName>
    </submittedName>
</protein>
<evidence type="ECO:0000313" key="2">
    <source>
        <dbReference type="Proteomes" id="UP001162992"/>
    </source>
</evidence>
<reference evidence="2" key="1">
    <citation type="journal article" date="2024" name="Proc. Natl. Acad. Sci. U.S.A.">
        <title>Extraordinary preservation of gene collinearity over three hundred million years revealed in homosporous lycophytes.</title>
        <authorList>
            <person name="Li C."/>
            <person name="Wickell D."/>
            <person name="Kuo L.Y."/>
            <person name="Chen X."/>
            <person name="Nie B."/>
            <person name="Liao X."/>
            <person name="Peng D."/>
            <person name="Ji J."/>
            <person name="Jenkins J."/>
            <person name="Williams M."/>
            <person name="Shu S."/>
            <person name="Plott C."/>
            <person name="Barry K."/>
            <person name="Rajasekar S."/>
            <person name="Grimwood J."/>
            <person name="Han X."/>
            <person name="Sun S."/>
            <person name="Hou Z."/>
            <person name="He W."/>
            <person name="Dai G."/>
            <person name="Sun C."/>
            <person name="Schmutz J."/>
            <person name="Leebens-Mack J.H."/>
            <person name="Li F.W."/>
            <person name="Wang L."/>
        </authorList>
    </citation>
    <scope>NUCLEOTIDE SEQUENCE [LARGE SCALE GENOMIC DNA]</scope>
    <source>
        <strain evidence="2">cv. PW_Plant_1</strain>
    </source>
</reference>
<organism evidence="1 2">
    <name type="scientific">Diphasiastrum complanatum</name>
    <name type="common">Issler's clubmoss</name>
    <name type="synonym">Lycopodium complanatum</name>
    <dbReference type="NCBI Taxonomy" id="34168"/>
    <lineage>
        <taxon>Eukaryota</taxon>
        <taxon>Viridiplantae</taxon>
        <taxon>Streptophyta</taxon>
        <taxon>Embryophyta</taxon>
        <taxon>Tracheophyta</taxon>
        <taxon>Lycopodiopsida</taxon>
        <taxon>Lycopodiales</taxon>
        <taxon>Lycopodiaceae</taxon>
        <taxon>Lycopodioideae</taxon>
        <taxon>Diphasiastrum</taxon>
    </lineage>
</organism>
<dbReference type="Proteomes" id="UP001162992">
    <property type="component" value="Chromosome 2"/>
</dbReference>
<keyword evidence="2" id="KW-1185">Reference proteome</keyword>
<dbReference type="EMBL" id="CM055093">
    <property type="protein sequence ID" value="KAJ7564843.1"/>
    <property type="molecule type" value="Genomic_DNA"/>
</dbReference>
<name>A0ACC2EED3_DIPCM</name>